<keyword evidence="4" id="KW-0812">Transmembrane</keyword>
<dbReference type="GeneID" id="67030073"/>
<dbReference type="PROSITE" id="PS50110">
    <property type="entry name" value="RESPONSE_REGULATORY"/>
    <property type="match status" value="1"/>
</dbReference>
<keyword evidence="2" id="KW-0902">Two-component regulatory system</keyword>
<dbReference type="PANTHER" id="PTHR45339:SF1">
    <property type="entry name" value="HYBRID SIGNAL TRANSDUCTION HISTIDINE KINASE J"/>
    <property type="match status" value="1"/>
</dbReference>
<dbReference type="AlphaFoldDB" id="A0A8H8P1E5"/>
<feature type="transmembrane region" description="Helical" evidence="4">
    <location>
        <begin position="276"/>
        <end position="301"/>
    </location>
</feature>
<dbReference type="PANTHER" id="PTHR45339">
    <property type="entry name" value="HYBRID SIGNAL TRANSDUCTION HISTIDINE KINASE J"/>
    <property type="match status" value="1"/>
</dbReference>
<keyword evidence="1 3" id="KW-0597">Phosphoprotein</keyword>
<evidence type="ECO:0000313" key="6">
    <source>
        <dbReference type="EMBL" id="QRW22758.1"/>
    </source>
</evidence>
<proteinExistence type="predicted"/>
<organism evidence="6 7">
    <name type="scientific">Rhizoctonia solani</name>
    <dbReference type="NCBI Taxonomy" id="456999"/>
    <lineage>
        <taxon>Eukaryota</taxon>
        <taxon>Fungi</taxon>
        <taxon>Dikarya</taxon>
        <taxon>Basidiomycota</taxon>
        <taxon>Agaricomycotina</taxon>
        <taxon>Agaricomycetes</taxon>
        <taxon>Cantharellales</taxon>
        <taxon>Ceratobasidiaceae</taxon>
        <taxon>Rhizoctonia</taxon>
    </lineage>
</organism>
<evidence type="ECO:0000256" key="3">
    <source>
        <dbReference type="PROSITE-ProRule" id="PRU00169"/>
    </source>
</evidence>
<accession>A0A8H8P1E5</accession>
<sequence length="313" mass="35117">MAQSLQKVAIYKERTIVCRYSGRPVGVAERIEELQLRPFVVRDISQVADKAKIPFIDTVIVDSLEVVSRRFCRVWVERGVDWVVYAPTEPDVVSRKLISGHVATPSSLDDLAEALAKGLEANASQPEVTPSDVAYDILLAEDNVVNQRVAVKILEKFGHTVQIAENGQFAVDAVKARYEQEKMFDVILMDVSMPFMGGMEATEIIRAFEKEKGIRRTPIIALTAHAMIGDRERCIQAGMDEHVTKPLRRTDLVSAIKRLVTPHGAPTKPVHLPHRYLFAVCGSLLLFVYEFPSLYICYHYLQVCCQFALFTPG</sequence>
<dbReference type="GO" id="GO:0000160">
    <property type="term" value="P:phosphorelay signal transduction system"/>
    <property type="evidence" value="ECO:0007669"/>
    <property type="project" value="UniProtKB-KW"/>
</dbReference>
<evidence type="ECO:0000256" key="2">
    <source>
        <dbReference type="ARBA" id="ARBA00023012"/>
    </source>
</evidence>
<feature type="modified residue" description="4-aspartylphosphate" evidence="3">
    <location>
        <position position="190"/>
    </location>
</feature>
<name>A0A8H8P1E5_9AGAM</name>
<dbReference type="CDD" id="cd17546">
    <property type="entry name" value="REC_hyHK_CKI1_RcsC-like"/>
    <property type="match status" value="1"/>
</dbReference>
<dbReference type="GO" id="GO:0004673">
    <property type="term" value="F:protein histidine kinase activity"/>
    <property type="evidence" value="ECO:0007669"/>
    <property type="project" value="TreeGrafter"/>
</dbReference>
<reference evidence="6" key="1">
    <citation type="submission" date="2020-05" db="EMBL/GenBank/DDBJ databases">
        <title>Evolutionary and genomic comparisons of hybrid uninucleate and nonhybrid Rhizoctonia fungi.</title>
        <authorList>
            <person name="Li C."/>
            <person name="Chen X."/>
        </authorList>
    </citation>
    <scope>NUCLEOTIDE SEQUENCE</scope>
    <source>
        <strain evidence="6">AG-1 IA</strain>
    </source>
</reference>
<dbReference type="FunFam" id="3.40.50.2300:FF:000235">
    <property type="entry name" value="Probable nik-1 protein (Os-1p protein)"/>
    <property type="match status" value="1"/>
</dbReference>
<dbReference type="InterPro" id="IPR011006">
    <property type="entry name" value="CheY-like_superfamily"/>
</dbReference>
<evidence type="ECO:0000259" key="5">
    <source>
        <dbReference type="PROSITE" id="PS50110"/>
    </source>
</evidence>
<dbReference type="EMBL" id="CP059666">
    <property type="protein sequence ID" value="QRW22758.1"/>
    <property type="molecule type" value="Genomic_DNA"/>
</dbReference>
<dbReference type="KEGG" id="rsx:RhiXN_07794"/>
<keyword evidence="4" id="KW-1133">Transmembrane helix</keyword>
<protein>
    <submittedName>
        <fullName evidence="6">Response regulator receiver</fullName>
    </submittedName>
</protein>
<dbReference type="GO" id="GO:0071474">
    <property type="term" value="P:cellular hyperosmotic response"/>
    <property type="evidence" value="ECO:0007669"/>
    <property type="project" value="TreeGrafter"/>
</dbReference>
<evidence type="ECO:0000313" key="7">
    <source>
        <dbReference type="Proteomes" id="UP000650533"/>
    </source>
</evidence>
<dbReference type="Pfam" id="PF00072">
    <property type="entry name" value="Response_reg"/>
    <property type="match status" value="1"/>
</dbReference>
<keyword evidence="4" id="KW-0472">Membrane</keyword>
<evidence type="ECO:0000256" key="1">
    <source>
        <dbReference type="ARBA" id="ARBA00022553"/>
    </source>
</evidence>
<gene>
    <name evidence="6" type="ORF">RhiXN_07794</name>
</gene>
<dbReference type="SUPFAM" id="SSF52172">
    <property type="entry name" value="CheY-like"/>
    <property type="match status" value="1"/>
</dbReference>
<dbReference type="RefSeq" id="XP_043182995.1">
    <property type="nucleotide sequence ID" value="XM_043327610.1"/>
</dbReference>
<evidence type="ECO:0000256" key="4">
    <source>
        <dbReference type="SAM" id="Phobius"/>
    </source>
</evidence>
<dbReference type="SMART" id="SM00448">
    <property type="entry name" value="REC"/>
    <property type="match status" value="1"/>
</dbReference>
<feature type="domain" description="Response regulatory" evidence="5">
    <location>
        <begin position="136"/>
        <end position="260"/>
    </location>
</feature>
<dbReference type="Gene3D" id="3.40.50.2300">
    <property type="match status" value="1"/>
</dbReference>
<dbReference type="Proteomes" id="UP000650533">
    <property type="component" value="Chromosome 9"/>
</dbReference>
<dbReference type="InterPro" id="IPR001789">
    <property type="entry name" value="Sig_transdc_resp-reg_receiver"/>
</dbReference>